<evidence type="ECO:0000256" key="1">
    <source>
        <dbReference type="ARBA" id="ARBA00022723"/>
    </source>
</evidence>
<protein>
    <recommendedName>
        <fullName evidence="6">RanBP2-type domain-containing protein</fullName>
    </recommendedName>
</protein>
<feature type="domain" description="RanBP2-type" evidence="6">
    <location>
        <begin position="385"/>
        <end position="414"/>
    </location>
</feature>
<dbReference type="Gene3D" id="4.10.1060.10">
    <property type="entry name" value="Zinc finger, RanBP2-type"/>
    <property type="match status" value="4"/>
</dbReference>
<feature type="domain" description="RanBP2-type" evidence="6">
    <location>
        <begin position="311"/>
        <end position="340"/>
    </location>
</feature>
<organism evidence="7 8">
    <name type="scientific">Perilla frutescens var. hirtella</name>
    <name type="common">Perilla citriodora</name>
    <name type="synonym">Perilla setoyensis</name>
    <dbReference type="NCBI Taxonomy" id="608512"/>
    <lineage>
        <taxon>Eukaryota</taxon>
        <taxon>Viridiplantae</taxon>
        <taxon>Streptophyta</taxon>
        <taxon>Embryophyta</taxon>
        <taxon>Tracheophyta</taxon>
        <taxon>Spermatophyta</taxon>
        <taxon>Magnoliopsida</taxon>
        <taxon>eudicotyledons</taxon>
        <taxon>Gunneridae</taxon>
        <taxon>Pentapetalae</taxon>
        <taxon>asterids</taxon>
        <taxon>lamiids</taxon>
        <taxon>Lamiales</taxon>
        <taxon>Lamiaceae</taxon>
        <taxon>Nepetoideae</taxon>
        <taxon>Elsholtzieae</taxon>
        <taxon>Perilla</taxon>
    </lineage>
</organism>
<dbReference type="AlphaFoldDB" id="A0AAD4NZR3"/>
<dbReference type="SMART" id="SM00547">
    <property type="entry name" value="ZnF_RBZ"/>
    <property type="match status" value="4"/>
</dbReference>
<dbReference type="GO" id="GO:0008270">
    <property type="term" value="F:zinc ion binding"/>
    <property type="evidence" value="ECO:0007669"/>
    <property type="project" value="UniProtKB-KW"/>
</dbReference>
<dbReference type="Proteomes" id="UP001190926">
    <property type="component" value="Unassembled WGS sequence"/>
</dbReference>
<reference evidence="7 8" key="1">
    <citation type="journal article" date="2021" name="Nat. Commun.">
        <title>Incipient diploidization of the medicinal plant Perilla within 10,000 years.</title>
        <authorList>
            <person name="Zhang Y."/>
            <person name="Shen Q."/>
            <person name="Leng L."/>
            <person name="Zhang D."/>
            <person name="Chen S."/>
            <person name="Shi Y."/>
            <person name="Ning Z."/>
            <person name="Chen S."/>
        </authorList>
    </citation>
    <scope>NUCLEOTIDE SEQUENCE [LARGE SCALE GENOMIC DNA]</scope>
    <source>
        <strain evidence="8">cv. PC099</strain>
    </source>
</reference>
<accession>A0AAD4NZR3</accession>
<sequence length="429" mass="47706">MAASRLFILLGHSIIHNPRSFSQTPFLKFNTVCVPHSLLFKRCISSAVPLDPDASALSTDAVSAHPWPEWVNFVDQLKAKGYISQNAVAAENGDERAALYRDVKLVKDACLSFARDRFDIFKSLPTSDIQSVVEKGCPNVFRKSVNSAKRLRAHLHLDEGDACSSCSLRRSCDRAYVLLTESESGARTVDVVRILLSFALDPLVYGEVENKPPGRELYELSARRLLSMLVKLGETAPDPDLPKPASVDHQRKKPSLNLSDSESSKIIDMKPGDWVCSECSFMNFARNTRCLKCKENGPNGTFTGGDGVEMKKGDWNCPQCNFMNFARNARCLKCRANGPKNPYNGGGGVEMKKGDWNCPKCSFMNFASNKACFRCQASRPQRQLKPGDWECPDCDFMNFSKNTVCKTCNLARPLESAMDNGLNTRKKPF</sequence>
<proteinExistence type="predicted"/>
<dbReference type="InterPro" id="IPR036443">
    <property type="entry name" value="Znf_RanBP2_sf"/>
</dbReference>
<keyword evidence="1" id="KW-0479">Metal-binding</keyword>
<keyword evidence="8" id="KW-1185">Reference proteome</keyword>
<keyword evidence="3" id="KW-0862">Zinc</keyword>
<dbReference type="PANTHER" id="PTHR23111:SF40">
    <property type="entry name" value="RNA-BINDING PROTEIN INVOLVED IN HETEROCHROMATIN ASSEMBLY-RELATED"/>
    <property type="match status" value="1"/>
</dbReference>
<dbReference type="SUPFAM" id="SSF90209">
    <property type="entry name" value="Ran binding protein zinc finger-like"/>
    <property type="match status" value="4"/>
</dbReference>
<evidence type="ECO:0000256" key="4">
    <source>
        <dbReference type="PROSITE-ProRule" id="PRU00322"/>
    </source>
</evidence>
<dbReference type="PANTHER" id="PTHR23111">
    <property type="entry name" value="ZINC FINGER PROTEIN"/>
    <property type="match status" value="1"/>
</dbReference>
<evidence type="ECO:0000313" key="8">
    <source>
        <dbReference type="Proteomes" id="UP001190926"/>
    </source>
</evidence>
<feature type="region of interest" description="Disordered" evidence="5">
    <location>
        <begin position="236"/>
        <end position="262"/>
    </location>
</feature>
<dbReference type="EMBL" id="SDAM02002340">
    <property type="protein sequence ID" value="KAH6821229.1"/>
    <property type="molecule type" value="Genomic_DNA"/>
</dbReference>
<dbReference type="Pfam" id="PF00641">
    <property type="entry name" value="Zn_ribbon_RanBP"/>
    <property type="match status" value="4"/>
</dbReference>
<evidence type="ECO:0000256" key="3">
    <source>
        <dbReference type="ARBA" id="ARBA00022833"/>
    </source>
</evidence>
<dbReference type="InterPro" id="IPR001876">
    <property type="entry name" value="Znf_RanBP2"/>
</dbReference>
<evidence type="ECO:0000256" key="5">
    <source>
        <dbReference type="SAM" id="MobiDB-lite"/>
    </source>
</evidence>
<dbReference type="GO" id="GO:0003729">
    <property type="term" value="F:mRNA binding"/>
    <property type="evidence" value="ECO:0007669"/>
    <property type="project" value="TreeGrafter"/>
</dbReference>
<name>A0AAD4NZR3_PERFH</name>
<evidence type="ECO:0000256" key="2">
    <source>
        <dbReference type="ARBA" id="ARBA00022771"/>
    </source>
</evidence>
<evidence type="ECO:0000313" key="7">
    <source>
        <dbReference type="EMBL" id="KAH6821229.1"/>
    </source>
</evidence>
<keyword evidence="2 4" id="KW-0863">Zinc-finger</keyword>
<feature type="domain" description="RanBP2-type" evidence="6">
    <location>
        <begin position="352"/>
        <end position="381"/>
    </location>
</feature>
<feature type="domain" description="RanBP2-type" evidence="6">
    <location>
        <begin position="270"/>
        <end position="299"/>
    </location>
</feature>
<dbReference type="GO" id="GO:0005737">
    <property type="term" value="C:cytoplasm"/>
    <property type="evidence" value="ECO:0007669"/>
    <property type="project" value="TreeGrafter"/>
</dbReference>
<dbReference type="PROSITE" id="PS50199">
    <property type="entry name" value="ZF_RANBP2_2"/>
    <property type="match status" value="4"/>
</dbReference>
<comment type="caution">
    <text evidence="7">The sequence shown here is derived from an EMBL/GenBank/DDBJ whole genome shotgun (WGS) entry which is preliminary data.</text>
</comment>
<dbReference type="PROSITE" id="PS01358">
    <property type="entry name" value="ZF_RANBP2_1"/>
    <property type="match status" value="2"/>
</dbReference>
<evidence type="ECO:0000259" key="6">
    <source>
        <dbReference type="PROSITE" id="PS50199"/>
    </source>
</evidence>
<gene>
    <name evidence="7" type="ORF">C2S53_008049</name>
</gene>